<dbReference type="AlphaFoldDB" id="A0A226EWM3"/>
<evidence type="ECO:0000256" key="3">
    <source>
        <dbReference type="ARBA" id="ARBA00022989"/>
    </source>
</evidence>
<evidence type="ECO:0000256" key="5">
    <source>
        <dbReference type="SAM" id="Phobius"/>
    </source>
</evidence>
<keyword evidence="3 5" id="KW-1133">Transmembrane helix</keyword>
<dbReference type="OMA" id="EMNEFQV"/>
<dbReference type="Pfam" id="PF13000">
    <property type="entry name" value="Acatn"/>
    <property type="match status" value="2"/>
</dbReference>
<organism evidence="6 7">
    <name type="scientific">Folsomia candida</name>
    <name type="common">Springtail</name>
    <dbReference type="NCBI Taxonomy" id="158441"/>
    <lineage>
        <taxon>Eukaryota</taxon>
        <taxon>Metazoa</taxon>
        <taxon>Ecdysozoa</taxon>
        <taxon>Arthropoda</taxon>
        <taxon>Hexapoda</taxon>
        <taxon>Collembola</taxon>
        <taxon>Entomobryomorpha</taxon>
        <taxon>Isotomoidea</taxon>
        <taxon>Isotomidae</taxon>
        <taxon>Proisotominae</taxon>
        <taxon>Folsomia</taxon>
    </lineage>
</organism>
<feature type="transmembrane region" description="Helical" evidence="5">
    <location>
        <begin position="106"/>
        <end position="125"/>
    </location>
</feature>
<evidence type="ECO:0000313" key="6">
    <source>
        <dbReference type="EMBL" id="OXA62055.1"/>
    </source>
</evidence>
<dbReference type="EMBL" id="LNIX01000001">
    <property type="protein sequence ID" value="OXA62055.1"/>
    <property type="molecule type" value="Genomic_DNA"/>
</dbReference>
<dbReference type="SUPFAM" id="SSF103473">
    <property type="entry name" value="MFS general substrate transporter"/>
    <property type="match status" value="1"/>
</dbReference>
<comment type="caution">
    <text evidence="6">The sequence shown here is derived from an EMBL/GenBank/DDBJ whole genome shotgun (WGS) entry which is preliminary data.</text>
</comment>
<dbReference type="PANTHER" id="PTHR12778:SF9">
    <property type="entry name" value="ACETYL-COENZYME A TRANSPORTER 1"/>
    <property type="match status" value="1"/>
</dbReference>
<keyword evidence="4 5" id="KW-0472">Membrane</keyword>
<dbReference type="InterPro" id="IPR024371">
    <property type="entry name" value="AcetylCoA_trans_1-like"/>
</dbReference>
<comment type="subcellular location">
    <subcellularLocation>
        <location evidence="1">Membrane</location>
        <topology evidence="1">Multi-pass membrane protein</topology>
    </subcellularLocation>
</comment>
<feature type="transmembrane region" description="Helical" evidence="5">
    <location>
        <begin position="430"/>
        <end position="450"/>
    </location>
</feature>
<dbReference type="Proteomes" id="UP000198287">
    <property type="component" value="Unassembled WGS sequence"/>
</dbReference>
<feature type="transmembrane region" description="Helical" evidence="5">
    <location>
        <begin position="38"/>
        <end position="62"/>
    </location>
</feature>
<dbReference type="InterPro" id="IPR004752">
    <property type="entry name" value="AmpG_permease/AT-1"/>
</dbReference>
<dbReference type="GO" id="GO:0035348">
    <property type="term" value="P:acetyl-CoA transmembrane transport"/>
    <property type="evidence" value="ECO:0007669"/>
    <property type="project" value="InterPro"/>
</dbReference>
<proteinExistence type="predicted"/>
<evidence type="ECO:0000256" key="4">
    <source>
        <dbReference type="ARBA" id="ARBA00023136"/>
    </source>
</evidence>
<feature type="transmembrane region" description="Helical" evidence="5">
    <location>
        <begin position="74"/>
        <end position="94"/>
    </location>
</feature>
<feature type="transmembrane region" description="Helical" evidence="5">
    <location>
        <begin position="314"/>
        <end position="335"/>
    </location>
</feature>
<dbReference type="OrthoDB" id="6415790at2759"/>
<gene>
    <name evidence="6" type="ORF">Fcan01_00718</name>
</gene>
<dbReference type="InterPro" id="IPR036259">
    <property type="entry name" value="MFS_trans_sf"/>
</dbReference>
<reference evidence="6 7" key="1">
    <citation type="submission" date="2015-12" db="EMBL/GenBank/DDBJ databases">
        <title>The genome of Folsomia candida.</title>
        <authorList>
            <person name="Faddeeva A."/>
            <person name="Derks M.F."/>
            <person name="Anvar Y."/>
            <person name="Smit S."/>
            <person name="Van Straalen N."/>
            <person name="Roelofs D."/>
        </authorList>
    </citation>
    <scope>NUCLEOTIDE SEQUENCE [LARGE SCALE GENOMIC DNA]</scope>
    <source>
        <strain evidence="6 7">VU population</strain>
        <tissue evidence="6">Whole body</tissue>
    </source>
</reference>
<dbReference type="GO" id="GO:0016020">
    <property type="term" value="C:membrane"/>
    <property type="evidence" value="ECO:0007669"/>
    <property type="project" value="UniProtKB-SubCell"/>
</dbReference>
<dbReference type="PANTHER" id="PTHR12778">
    <property type="entry name" value="SOLUTE CARRIER FAMILY 33 ACETYL-COA TRANSPORTER -RELATED"/>
    <property type="match status" value="1"/>
</dbReference>
<feature type="transmembrane region" description="Helical" evidence="5">
    <location>
        <begin position="387"/>
        <end position="410"/>
    </location>
</feature>
<feature type="transmembrane region" description="Helical" evidence="5">
    <location>
        <begin position="211"/>
        <end position="236"/>
    </location>
</feature>
<protein>
    <submittedName>
        <fullName evidence="6">Acetyl-coenzyme A transporter 1</fullName>
    </submittedName>
</protein>
<keyword evidence="7" id="KW-1185">Reference proteome</keyword>
<keyword evidence="2 5" id="KW-0812">Transmembrane</keyword>
<name>A0A226EWM3_FOLCA</name>
<accession>A0A226EWM3</accession>
<evidence type="ECO:0000313" key="7">
    <source>
        <dbReference type="Proteomes" id="UP000198287"/>
    </source>
</evidence>
<feature type="transmembrane region" description="Helical" evidence="5">
    <location>
        <begin position="347"/>
        <end position="375"/>
    </location>
</feature>
<dbReference type="GO" id="GO:0008521">
    <property type="term" value="F:acetyl-CoA transmembrane transporter activity"/>
    <property type="evidence" value="ECO:0007669"/>
    <property type="project" value="InterPro"/>
</dbReference>
<evidence type="ECO:0000256" key="2">
    <source>
        <dbReference type="ARBA" id="ARBA00022692"/>
    </source>
</evidence>
<evidence type="ECO:0000256" key="1">
    <source>
        <dbReference type="ARBA" id="ARBA00004141"/>
    </source>
</evidence>
<sequence>MVFSINNKVSQPEKMKSNLEQETEQGIFRRILIEWRNISILLFLYTLQGVPGGLAGSIPLLLQARGSNYSDQAIFSLVTWPFNLKLLWAPLVDGIYWKRMGRRKSWLVPVQYLIGVTLLFLSFHVDSLIDSLEIMVLTALMFFLNLLIATQDVVVDGWALTLLKRENVGLATTCNAVGLKIGRFIGYGLFINLASPDFSNKYLRTVPKSDVGVVTLSGFMFAWSIIYFVCTTLTFFCKKEKDADPEIEHAEVDEDKGNKIILAFAASVLDDLKQVEAGLSKEILAQLSVPLVPLGLLITVLITKWTSGLRPMSLFRNTYGLTLLSAGILAAMVPVTSFLSNNGTFPWWYFSLLLGINIFAAICFTCTGLAQVAFITKISDPSYGATYATLFNTGINVGAIGSATLSLWLADPLTVKSCSSDGLCSTVFDGYYVETIACMIIGVGWFYFWGNNVITELQEKPESAWKLGTVRDECRVV</sequence>
<dbReference type="Gene3D" id="1.20.1250.20">
    <property type="entry name" value="MFS general substrate transporter like domains"/>
    <property type="match status" value="1"/>
</dbReference>
<feature type="transmembrane region" description="Helical" evidence="5">
    <location>
        <begin position="131"/>
        <end position="155"/>
    </location>
</feature>